<dbReference type="FunFam" id="1.20.5.740:FF:000001">
    <property type="entry name" value="nudC domain-containing protein 2"/>
    <property type="match status" value="1"/>
</dbReference>
<evidence type="ECO:0000313" key="4">
    <source>
        <dbReference type="Proteomes" id="UP000886611"/>
    </source>
</evidence>
<feature type="non-terminal residue" evidence="3">
    <location>
        <position position="390"/>
    </location>
</feature>
<dbReference type="GO" id="GO:0051082">
    <property type="term" value="F:unfolded protein binding"/>
    <property type="evidence" value="ECO:0007669"/>
    <property type="project" value="TreeGrafter"/>
</dbReference>
<dbReference type="SUPFAM" id="SSF47954">
    <property type="entry name" value="Cyclin-like"/>
    <property type="match status" value="1"/>
</dbReference>
<comment type="caution">
    <text evidence="3">The sequence shown here is derived from an EMBL/GenBank/DDBJ whole genome shotgun (WGS) entry which is preliminary data.</text>
</comment>
<dbReference type="InterPro" id="IPR036915">
    <property type="entry name" value="Cyclin-like_sf"/>
</dbReference>
<evidence type="ECO:0000259" key="2">
    <source>
        <dbReference type="Pfam" id="PF04969"/>
    </source>
</evidence>
<dbReference type="InterPro" id="IPR037898">
    <property type="entry name" value="NudC_fam"/>
</dbReference>
<accession>A0A8X7WUU4</accession>
<dbReference type="GO" id="GO:0006457">
    <property type="term" value="P:protein folding"/>
    <property type="evidence" value="ECO:0007669"/>
    <property type="project" value="TreeGrafter"/>
</dbReference>
<organism evidence="3 4">
    <name type="scientific">Polypterus senegalus</name>
    <name type="common">Senegal bichir</name>
    <dbReference type="NCBI Taxonomy" id="55291"/>
    <lineage>
        <taxon>Eukaryota</taxon>
        <taxon>Metazoa</taxon>
        <taxon>Chordata</taxon>
        <taxon>Craniata</taxon>
        <taxon>Vertebrata</taxon>
        <taxon>Euteleostomi</taxon>
        <taxon>Actinopterygii</taxon>
        <taxon>Polypteriformes</taxon>
        <taxon>Polypteridae</taxon>
        <taxon>Polypterus</taxon>
    </lineage>
</organism>
<dbReference type="Gene3D" id="2.60.40.790">
    <property type="match status" value="1"/>
</dbReference>
<name>A0A8X7WUU4_POLSE</name>
<dbReference type="InterPro" id="IPR008978">
    <property type="entry name" value="HSP20-like_chaperone"/>
</dbReference>
<feature type="non-terminal residue" evidence="3">
    <location>
        <position position="1"/>
    </location>
</feature>
<dbReference type="EMBL" id="JAATIS010009265">
    <property type="protein sequence ID" value="KAG2456025.1"/>
    <property type="molecule type" value="Genomic_DNA"/>
</dbReference>
<evidence type="ECO:0000313" key="3">
    <source>
        <dbReference type="EMBL" id="KAG2456025.1"/>
    </source>
</evidence>
<dbReference type="InterPro" id="IPR006671">
    <property type="entry name" value="Cyclin_N"/>
</dbReference>
<reference evidence="3 4" key="1">
    <citation type="journal article" date="2021" name="Cell">
        <title>Tracing the genetic footprints of vertebrate landing in non-teleost ray-finned fishes.</title>
        <authorList>
            <person name="Bi X."/>
            <person name="Wang K."/>
            <person name="Yang L."/>
            <person name="Pan H."/>
            <person name="Jiang H."/>
            <person name="Wei Q."/>
            <person name="Fang M."/>
            <person name="Yu H."/>
            <person name="Zhu C."/>
            <person name="Cai Y."/>
            <person name="He Y."/>
            <person name="Gan X."/>
            <person name="Zeng H."/>
            <person name="Yu D."/>
            <person name="Zhu Y."/>
            <person name="Jiang H."/>
            <person name="Qiu Q."/>
            <person name="Yang H."/>
            <person name="Zhang Y.E."/>
            <person name="Wang W."/>
            <person name="Zhu M."/>
            <person name="He S."/>
            <person name="Zhang G."/>
        </authorList>
    </citation>
    <scope>NUCLEOTIDE SEQUENCE [LARGE SCALE GENOMIC DNA]</scope>
    <source>
        <strain evidence="3">Bchr_013</strain>
    </source>
</reference>
<dbReference type="Pfam" id="PF04969">
    <property type="entry name" value="CS"/>
    <property type="match status" value="1"/>
</dbReference>
<dbReference type="Proteomes" id="UP000886611">
    <property type="component" value="Unassembled WGS sequence"/>
</dbReference>
<feature type="domain" description="CS" evidence="2">
    <location>
        <begin position="18"/>
        <end position="58"/>
    </location>
</feature>
<dbReference type="Gene3D" id="1.20.5.740">
    <property type="entry name" value="Single helix bin"/>
    <property type="match status" value="1"/>
</dbReference>
<dbReference type="GO" id="GO:0005737">
    <property type="term" value="C:cytoplasm"/>
    <property type="evidence" value="ECO:0007669"/>
    <property type="project" value="TreeGrafter"/>
</dbReference>
<keyword evidence="4" id="KW-1185">Reference proteome</keyword>
<dbReference type="FunFam" id="1.10.472.10:FF:000052">
    <property type="entry name" value="cyclin-I isoform X1"/>
    <property type="match status" value="1"/>
</dbReference>
<dbReference type="SUPFAM" id="SSF49764">
    <property type="entry name" value="HSP20-like chaperones"/>
    <property type="match status" value="1"/>
</dbReference>
<dbReference type="PANTHER" id="PTHR12356">
    <property type="entry name" value="NUCLEAR MOVEMENT PROTEIN NUDC"/>
    <property type="match status" value="1"/>
</dbReference>
<evidence type="ECO:0000259" key="1">
    <source>
        <dbReference type="Pfam" id="PF00134"/>
    </source>
</evidence>
<dbReference type="Pfam" id="PF00134">
    <property type="entry name" value="Cyclin_N"/>
    <property type="match status" value="1"/>
</dbReference>
<dbReference type="AlphaFoldDB" id="A0A8X7WUU4"/>
<dbReference type="InterPro" id="IPR007052">
    <property type="entry name" value="CS_dom"/>
</dbReference>
<proteinExistence type="predicted"/>
<dbReference type="PANTHER" id="PTHR12356:SF18">
    <property type="entry name" value="NUDC DOMAIN-CONTAINING PROTEIN 2"/>
    <property type="match status" value="1"/>
</dbReference>
<protein>
    <submittedName>
        <fullName evidence="3">CCNI protein</fullName>
    </submittedName>
</protein>
<gene>
    <name evidence="3" type="primary">Ccni_1</name>
    <name evidence="3" type="ORF">GTO96_0007131</name>
</gene>
<dbReference type="Gene3D" id="1.10.472.10">
    <property type="entry name" value="Cyclin-like"/>
    <property type="match status" value="3"/>
</dbReference>
<feature type="domain" description="Cyclin N-terminal" evidence="1">
    <location>
        <begin position="94"/>
        <end position="143"/>
    </location>
</feature>
<sequence length="390" mass="44655">MSVHFDEKSGVVPCETPWGRWYQTMEEVFIEVNVPPGTSSKEIKCSLGKDKKLVRIVLMKSHREAGNCWTSLLEDKYSADPWVQDQMQKKLTLERFHREGTDISPSQHDEAVLWLGELCCRFKFYPETFALAVSILNRLLAVVKMILSVGDFAVQSQCNCSPAEILRMERIILDKLHWDLYIATPVDFINIFHAMVMSSRPHILDLLPQKNPSRHAAFLTRQVQHCMACHQLSQFKGSTLALAIITLELERVTPDWFSVFTDLLKKAQIDSVEFIRCKELVDQYLSSLQLSSLPNMVYIYDPANHDLMAHHMKFKPKEQEFPNPVNCRRKKVNTHVKVMEVDDFYDGFVYLYNEGMTAPETGQSADINACEKGPELGSISPCPPLQTPEI</sequence>